<dbReference type="AlphaFoldDB" id="A0A1I7TGU1"/>
<keyword evidence="2" id="KW-0812">Transmembrane</keyword>
<name>A0A1I7TGU1_9PELO</name>
<evidence type="ECO:0000256" key="1">
    <source>
        <dbReference type="SAM" id="MobiDB-lite"/>
    </source>
</evidence>
<accession>A0A1I7TGU1</accession>
<organism evidence="3 4">
    <name type="scientific">Caenorhabditis tropicalis</name>
    <dbReference type="NCBI Taxonomy" id="1561998"/>
    <lineage>
        <taxon>Eukaryota</taxon>
        <taxon>Metazoa</taxon>
        <taxon>Ecdysozoa</taxon>
        <taxon>Nematoda</taxon>
        <taxon>Chromadorea</taxon>
        <taxon>Rhabditida</taxon>
        <taxon>Rhabditina</taxon>
        <taxon>Rhabditomorpha</taxon>
        <taxon>Rhabditoidea</taxon>
        <taxon>Rhabditidae</taxon>
        <taxon>Peloderinae</taxon>
        <taxon>Caenorhabditis</taxon>
    </lineage>
</organism>
<protein>
    <submittedName>
        <fullName evidence="4">CX domain-containing protein</fullName>
    </submittedName>
</protein>
<evidence type="ECO:0000256" key="2">
    <source>
        <dbReference type="SAM" id="Phobius"/>
    </source>
</evidence>
<evidence type="ECO:0000313" key="4">
    <source>
        <dbReference type="WBParaSite" id="Csp11.Scaffold608.g5796.t2"/>
    </source>
</evidence>
<keyword evidence="3" id="KW-1185">Reference proteome</keyword>
<reference evidence="4" key="1">
    <citation type="submission" date="2016-11" db="UniProtKB">
        <authorList>
            <consortium name="WormBaseParasite"/>
        </authorList>
    </citation>
    <scope>IDENTIFICATION</scope>
</reference>
<dbReference type="Proteomes" id="UP000095282">
    <property type="component" value="Unplaced"/>
</dbReference>
<feature type="region of interest" description="Disordered" evidence="1">
    <location>
        <begin position="129"/>
        <end position="157"/>
    </location>
</feature>
<keyword evidence="2" id="KW-1133">Transmembrane helix</keyword>
<dbReference type="WBParaSite" id="Csp11.Scaffold608.g5796.t2">
    <property type="protein sequence ID" value="Csp11.Scaffold608.g5796.t2"/>
    <property type="gene ID" value="Csp11.Scaffold608.g5796"/>
</dbReference>
<evidence type="ECO:0000313" key="3">
    <source>
        <dbReference type="Proteomes" id="UP000095282"/>
    </source>
</evidence>
<sequence length="157" mass="17374">MNQAEAQQLEEASNRLAAHLNEKGWDAEFNLVQGYYYRMTPDQREKMEKGAKSDCFKYYATAEGKSGDQGYVGYRLCCNLANICSGTTTINPLLAGTFLILLIAGVAACCSSSAAAGFFFYWRRKNGGKEEKMDEDKKETDNTESIGTDAVEISIED</sequence>
<keyword evidence="2" id="KW-0472">Membrane</keyword>
<proteinExistence type="predicted"/>
<feature type="transmembrane region" description="Helical" evidence="2">
    <location>
        <begin position="98"/>
        <end position="122"/>
    </location>
</feature>
<feature type="compositionally biased region" description="Basic and acidic residues" evidence="1">
    <location>
        <begin position="129"/>
        <end position="141"/>
    </location>
</feature>